<feature type="transmembrane region" description="Helical" evidence="1">
    <location>
        <begin position="53"/>
        <end position="74"/>
    </location>
</feature>
<protein>
    <submittedName>
        <fullName evidence="2">Uncharacterized protein</fullName>
    </submittedName>
</protein>
<reference evidence="2" key="1">
    <citation type="submission" date="2024-07" db="EMBL/GenBank/DDBJ databases">
        <authorList>
            <person name="Yu S.T."/>
        </authorList>
    </citation>
    <scope>NUCLEOTIDE SEQUENCE</scope>
    <source>
        <strain evidence="2">R21</strain>
    </source>
</reference>
<sequence length="84" mass="9123">MGVDRLGRSSLPEQPHRVAVFTPIVTRTQRLALRWLARHPAHRIRLGKANVQPATAVVTALTLVVAALALMHGIPSSLVLPRPP</sequence>
<name>A0AB39P0H5_9ACTN</name>
<keyword evidence="1" id="KW-1133">Transmembrane helix</keyword>
<keyword evidence="1" id="KW-0812">Transmembrane</keyword>
<dbReference type="EMBL" id="CP163435">
    <property type="protein sequence ID" value="XDQ23241.1"/>
    <property type="molecule type" value="Genomic_DNA"/>
</dbReference>
<dbReference type="AlphaFoldDB" id="A0AB39P0H5"/>
<accession>A0AB39P0H5</accession>
<gene>
    <name evidence="2" type="ORF">AB5J56_00210</name>
</gene>
<evidence type="ECO:0000313" key="2">
    <source>
        <dbReference type="EMBL" id="XDQ23241.1"/>
    </source>
</evidence>
<organism evidence="2">
    <name type="scientific">Streptomyces sp. R21</name>
    <dbReference type="NCBI Taxonomy" id="3238627"/>
    <lineage>
        <taxon>Bacteria</taxon>
        <taxon>Bacillati</taxon>
        <taxon>Actinomycetota</taxon>
        <taxon>Actinomycetes</taxon>
        <taxon>Kitasatosporales</taxon>
        <taxon>Streptomycetaceae</taxon>
        <taxon>Streptomyces</taxon>
    </lineage>
</organism>
<keyword evidence="1" id="KW-0472">Membrane</keyword>
<proteinExistence type="predicted"/>
<evidence type="ECO:0000256" key="1">
    <source>
        <dbReference type="SAM" id="Phobius"/>
    </source>
</evidence>